<dbReference type="PANTHER" id="PTHR15036:SF85">
    <property type="entry name" value="SP2353, ISOFORM A"/>
    <property type="match status" value="1"/>
</dbReference>
<keyword evidence="2" id="KW-0472">Membrane</keyword>
<evidence type="ECO:0000313" key="4">
    <source>
        <dbReference type="EMBL" id="VDM19038.1"/>
    </source>
</evidence>
<sequence>MAALIGVDLIETEIKASFAKPRMNQHTDLSRGIQFGVCKAPDLRCNREICGGGQCHERSYPFFEPMNFACDCSASDKTFREGVEDIRRSEACNRDAPIVDFDGETVVMIDFERQMNTLTTHTDDINLQFKTESLYAPLFVAVSTAEKQYFRVELENGLIKVSTNMNKASKPPRDAEFLLQSPRLNDNNWHTLRIRRRAQFLYISVDNASEKNGVLVVEIPKGVFNNIAQQIYVGGLMPENYASPPYGNMAGFLPKGPKFVGEMRNFYWNQYDFFGTRQLPTHYSTDVLTPRLELPTFPSWPREPMYSITCTSKLNWGTIQVPMKAKEAGDMWLLEFKTKYDGVLAHARDENTGSHFTLMILKGRLHLIYSIGGVTGVHEIINSPISVADNLWHRVTFGLDRVKGRFVIIVDDSAPEAVIIAGAETIKVFTLAPYISPQLVRLGVVWSVSSTQGPSAISFTYLCPDFADLHGILPSVSALSFLLLAVVILCAHSAATGKKRGVLKSFGGVPGIWSKILEIIRLHAPTSLPNGYESSPPALTGCLGGFSTRTDRFSVDLLKKYDAQLESFPNGEIVRGYCRGEFTRPSSVAIEGRSWKCKKPKVTPSVGS</sequence>
<dbReference type="Gene3D" id="2.60.120.200">
    <property type="match status" value="2"/>
</dbReference>
<dbReference type="PROSITE" id="PS50025">
    <property type="entry name" value="LAM_G_DOMAIN"/>
    <property type="match status" value="1"/>
</dbReference>
<keyword evidence="2" id="KW-1133">Transmembrane helix</keyword>
<dbReference type="SUPFAM" id="SSF49899">
    <property type="entry name" value="Concanavalin A-like lectins/glucanases"/>
    <property type="match status" value="2"/>
</dbReference>
<reference evidence="4 5" key="2">
    <citation type="submission" date="2018-11" db="EMBL/GenBank/DDBJ databases">
        <authorList>
            <consortium name="Pathogen Informatics"/>
        </authorList>
    </citation>
    <scope>NUCLEOTIDE SEQUENCE [LARGE SCALE GENOMIC DNA]</scope>
</reference>
<dbReference type="AlphaFoldDB" id="A0A0R3WN19"/>
<reference evidence="6" key="1">
    <citation type="submission" date="2017-02" db="UniProtKB">
        <authorList>
            <consortium name="WormBaseParasite"/>
        </authorList>
    </citation>
    <scope>IDENTIFICATION</scope>
</reference>
<dbReference type="InterPro" id="IPR050372">
    <property type="entry name" value="Neurexin-related_CASP"/>
</dbReference>
<dbReference type="InterPro" id="IPR013320">
    <property type="entry name" value="ConA-like_dom_sf"/>
</dbReference>
<gene>
    <name evidence="4" type="ORF">TTAC_LOCUS2144</name>
</gene>
<feature type="domain" description="Laminin G" evidence="3">
    <location>
        <begin position="98"/>
        <end position="310"/>
    </location>
</feature>
<dbReference type="OrthoDB" id="406708at2759"/>
<dbReference type="InterPro" id="IPR001791">
    <property type="entry name" value="Laminin_G"/>
</dbReference>
<evidence type="ECO:0000256" key="2">
    <source>
        <dbReference type="SAM" id="Phobius"/>
    </source>
</evidence>
<accession>A0A0R3WN19</accession>
<evidence type="ECO:0000256" key="1">
    <source>
        <dbReference type="PROSITE-ProRule" id="PRU00122"/>
    </source>
</evidence>
<keyword evidence="5" id="KW-1185">Reference proteome</keyword>
<dbReference type="EMBL" id="UYWX01000799">
    <property type="protein sequence ID" value="VDM19038.1"/>
    <property type="molecule type" value="Genomic_DNA"/>
</dbReference>
<organism evidence="6">
    <name type="scientific">Hydatigena taeniaeformis</name>
    <name type="common">Feline tapeworm</name>
    <name type="synonym">Taenia taeniaeformis</name>
    <dbReference type="NCBI Taxonomy" id="6205"/>
    <lineage>
        <taxon>Eukaryota</taxon>
        <taxon>Metazoa</taxon>
        <taxon>Spiralia</taxon>
        <taxon>Lophotrochozoa</taxon>
        <taxon>Platyhelminthes</taxon>
        <taxon>Cestoda</taxon>
        <taxon>Eucestoda</taxon>
        <taxon>Cyclophyllidea</taxon>
        <taxon>Taeniidae</taxon>
        <taxon>Hydatigera</taxon>
    </lineage>
</organism>
<dbReference type="STRING" id="6205.A0A0R3WN19"/>
<dbReference type="WBParaSite" id="TTAC_0000215701-mRNA-1">
    <property type="protein sequence ID" value="TTAC_0000215701-mRNA-1"/>
    <property type="gene ID" value="TTAC_0000215701"/>
</dbReference>
<proteinExistence type="predicted"/>
<dbReference type="Pfam" id="PF02210">
    <property type="entry name" value="Laminin_G_2"/>
    <property type="match status" value="2"/>
</dbReference>
<protein>
    <submittedName>
        <fullName evidence="6">LAM_G_DOMAIN domain-containing protein</fullName>
    </submittedName>
</protein>
<dbReference type="GO" id="GO:0016020">
    <property type="term" value="C:membrane"/>
    <property type="evidence" value="ECO:0007669"/>
    <property type="project" value="UniProtKB-SubCell"/>
</dbReference>
<feature type="transmembrane region" description="Helical" evidence="2">
    <location>
        <begin position="472"/>
        <end position="495"/>
    </location>
</feature>
<evidence type="ECO:0000313" key="6">
    <source>
        <dbReference type="WBParaSite" id="TTAC_0000215701-mRNA-1"/>
    </source>
</evidence>
<dbReference type="SMART" id="SM00282">
    <property type="entry name" value="LamG"/>
    <property type="match status" value="2"/>
</dbReference>
<dbReference type="CDD" id="cd00110">
    <property type="entry name" value="LamG"/>
    <property type="match status" value="2"/>
</dbReference>
<evidence type="ECO:0000313" key="5">
    <source>
        <dbReference type="Proteomes" id="UP000274429"/>
    </source>
</evidence>
<dbReference type="Proteomes" id="UP000274429">
    <property type="component" value="Unassembled WGS sequence"/>
</dbReference>
<comment type="caution">
    <text evidence="1">Lacks conserved residue(s) required for the propagation of feature annotation.</text>
</comment>
<dbReference type="PANTHER" id="PTHR15036">
    <property type="entry name" value="PIKACHURIN-LIKE PROTEIN"/>
    <property type="match status" value="1"/>
</dbReference>
<evidence type="ECO:0000259" key="3">
    <source>
        <dbReference type="PROSITE" id="PS50025"/>
    </source>
</evidence>
<keyword evidence="2" id="KW-0812">Transmembrane</keyword>
<name>A0A0R3WN19_HYDTA</name>